<keyword evidence="3" id="KW-0812">Transmembrane</keyword>
<dbReference type="GO" id="GO:0005886">
    <property type="term" value="C:plasma membrane"/>
    <property type="evidence" value="ECO:0007669"/>
    <property type="project" value="TreeGrafter"/>
</dbReference>
<dbReference type="EMBL" id="WTPW01001509">
    <property type="protein sequence ID" value="KAF0431414.1"/>
    <property type="molecule type" value="Genomic_DNA"/>
</dbReference>
<keyword evidence="2" id="KW-0175">Coiled coil</keyword>
<feature type="transmembrane region" description="Helical" evidence="3">
    <location>
        <begin position="85"/>
        <end position="106"/>
    </location>
</feature>
<dbReference type="InterPro" id="IPR024862">
    <property type="entry name" value="TRPV"/>
</dbReference>
<feature type="transmembrane region" description="Helical" evidence="3">
    <location>
        <begin position="126"/>
        <end position="144"/>
    </location>
</feature>
<dbReference type="GO" id="GO:0005216">
    <property type="term" value="F:monoatomic ion channel activity"/>
    <property type="evidence" value="ECO:0007669"/>
    <property type="project" value="InterPro"/>
</dbReference>
<keyword evidence="3" id="KW-1133">Transmembrane helix</keyword>
<evidence type="ECO:0000256" key="3">
    <source>
        <dbReference type="SAM" id="Phobius"/>
    </source>
</evidence>
<dbReference type="Proteomes" id="UP000439903">
    <property type="component" value="Unassembled WGS sequence"/>
</dbReference>
<dbReference type="PANTHER" id="PTHR10582">
    <property type="entry name" value="TRANSIENT RECEPTOR POTENTIAL ION CHANNEL PROTEIN"/>
    <property type="match status" value="1"/>
</dbReference>
<keyword evidence="1" id="KW-0677">Repeat</keyword>
<sequence length="408" mass="47748">MFPLPNYITYNENEESDNFLKRLFKPRSSHFIKIEDTTLYKTWNGEALINFKWDTFGRKYYYIIWMVYLIFSGSFIIVATFSDDISWPCQKILLITTTVLGFWYLFVEIRDITSSFKVYIETSWNYLDLGAIISAIVTSITWLINGSVPIGAITFTALLLELKFINYLRFIKYFGYYLAMILNTADQVVAFILLIGLIILAFAHSLHLLLQSEIIQPDSGVNMFTQLSSSIVAAYYMMITGDSTPVSSFVSNDDILIMGLMISLLDKPEDNNQAYLKLLKEILEEIELSYLLPSQKKNYKWFPYTFYYSVHVNELRKFISKINSDDWEESTKPILTKITKVMNDEKQESEADKIKKIYENQELEADKIQKIYEKQESEADKIQKIQKMLEKVMKKLEIQFSDEDDDQH</sequence>
<feature type="transmembrane region" description="Helical" evidence="3">
    <location>
        <begin position="188"/>
        <end position="210"/>
    </location>
</feature>
<accession>A0A8H4A4Z8</accession>
<evidence type="ECO:0000313" key="5">
    <source>
        <dbReference type="Proteomes" id="UP000439903"/>
    </source>
</evidence>
<dbReference type="OrthoDB" id="2441454at2759"/>
<dbReference type="PANTHER" id="PTHR10582:SF2">
    <property type="entry name" value="INACTIVE"/>
    <property type="match status" value="1"/>
</dbReference>
<dbReference type="AlphaFoldDB" id="A0A8H4A4Z8"/>
<name>A0A8H4A4Z8_GIGMA</name>
<proteinExistence type="predicted"/>
<feature type="coiled-coil region" evidence="2">
    <location>
        <begin position="358"/>
        <end position="399"/>
    </location>
</feature>
<comment type="caution">
    <text evidence="4">The sequence shown here is derived from an EMBL/GenBank/DDBJ whole genome shotgun (WGS) entry which is preliminary data.</text>
</comment>
<reference evidence="4 5" key="1">
    <citation type="journal article" date="2019" name="Environ. Microbiol.">
        <title>At the nexus of three kingdoms: the genome of the mycorrhizal fungus Gigaspora margarita provides insights into plant, endobacterial and fungal interactions.</title>
        <authorList>
            <person name="Venice F."/>
            <person name="Ghignone S."/>
            <person name="Salvioli di Fossalunga A."/>
            <person name="Amselem J."/>
            <person name="Novero M."/>
            <person name="Xianan X."/>
            <person name="Sedzielewska Toro K."/>
            <person name="Morin E."/>
            <person name="Lipzen A."/>
            <person name="Grigoriev I.V."/>
            <person name="Henrissat B."/>
            <person name="Martin F.M."/>
            <person name="Bonfante P."/>
        </authorList>
    </citation>
    <scope>NUCLEOTIDE SEQUENCE [LARGE SCALE GENOMIC DNA]</scope>
    <source>
        <strain evidence="4 5">BEG34</strain>
    </source>
</reference>
<protein>
    <submittedName>
        <fullName evidence="4">Nudt9 protein</fullName>
    </submittedName>
</protein>
<gene>
    <name evidence="4" type="ORF">F8M41_005396</name>
</gene>
<organism evidence="4 5">
    <name type="scientific">Gigaspora margarita</name>
    <dbReference type="NCBI Taxonomy" id="4874"/>
    <lineage>
        <taxon>Eukaryota</taxon>
        <taxon>Fungi</taxon>
        <taxon>Fungi incertae sedis</taxon>
        <taxon>Mucoromycota</taxon>
        <taxon>Glomeromycotina</taxon>
        <taxon>Glomeromycetes</taxon>
        <taxon>Diversisporales</taxon>
        <taxon>Gigasporaceae</taxon>
        <taxon>Gigaspora</taxon>
    </lineage>
</organism>
<keyword evidence="3" id="KW-0472">Membrane</keyword>
<feature type="transmembrane region" description="Helical" evidence="3">
    <location>
        <begin position="60"/>
        <end position="79"/>
    </location>
</feature>
<evidence type="ECO:0000313" key="4">
    <source>
        <dbReference type="EMBL" id="KAF0431414.1"/>
    </source>
</evidence>
<keyword evidence="5" id="KW-1185">Reference proteome</keyword>
<feature type="transmembrane region" description="Helical" evidence="3">
    <location>
        <begin position="150"/>
        <end position="168"/>
    </location>
</feature>
<dbReference type="GO" id="GO:0098703">
    <property type="term" value="P:calcium ion import across plasma membrane"/>
    <property type="evidence" value="ECO:0007669"/>
    <property type="project" value="TreeGrafter"/>
</dbReference>
<evidence type="ECO:0000256" key="1">
    <source>
        <dbReference type="ARBA" id="ARBA00022737"/>
    </source>
</evidence>
<evidence type="ECO:0000256" key="2">
    <source>
        <dbReference type="SAM" id="Coils"/>
    </source>
</evidence>